<dbReference type="RefSeq" id="WP_060610439.1">
    <property type="nucleotide sequence ID" value="NZ_BBWQ01000025.1"/>
</dbReference>
<dbReference type="CDD" id="cd04485">
    <property type="entry name" value="DnaE_OBF"/>
    <property type="match status" value="1"/>
</dbReference>
<evidence type="ECO:0000256" key="3">
    <source>
        <dbReference type="ARBA" id="ARBA00012417"/>
    </source>
</evidence>
<evidence type="ECO:0000256" key="4">
    <source>
        <dbReference type="ARBA" id="ARBA00017273"/>
    </source>
</evidence>
<dbReference type="GO" id="GO:0006281">
    <property type="term" value="P:DNA repair"/>
    <property type="evidence" value="ECO:0007669"/>
    <property type="project" value="UniProtKB-UniRule"/>
</dbReference>
<evidence type="ECO:0000259" key="15">
    <source>
        <dbReference type="SMART" id="SM00481"/>
    </source>
</evidence>
<keyword evidence="8 13" id="KW-0235">DNA replication</keyword>
<dbReference type="NCBIfam" id="TIGR00594">
    <property type="entry name" value="polc"/>
    <property type="match status" value="1"/>
</dbReference>
<dbReference type="GO" id="GO:0003676">
    <property type="term" value="F:nucleic acid binding"/>
    <property type="evidence" value="ECO:0007669"/>
    <property type="project" value="InterPro"/>
</dbReference>
<comment type="subcellular location">
    <subcellularLocation>
        <location evidence="1 13">Cytoplasm</location>
    </subcellularLocation>
</comment>
<evidence type="ECO:0000313" key="16">
    <source>
        <dbReference type="EMBL" id="BAT25322.1"/>
    </source>
</evidence>
<dbReference type="AlphaFoldDB" id="A0A0P0YVA2"/>
<dbReference type="GO" id="GO:0005737">
    <property type="term" value="C:cytoplasm"/>
    <property type="evidence" value="ECO:0007669"/>
    <property type="project" value="UniProtKB-SubCell"/>
</dbReference>
<dbReference type="CDD" id="cd07434">
    <property type="entry name" value="PHP_PolIIIA_DnaE2"/>
    <property type="match status" value="1"/>
</dbReference>
<dbReference type="Gene3D" id="3.20.20.140">
    <property type="entry name" value="Metal-dependent hydrolases"/>
    <property type="match status" value="1"/>
</dbReference>
<dbReference type="PANTHER" id="PTHR32294">
    <property type="entry name" value="DNA POLYMERASE III SUBUNIT ALPHA"/>
    <property type="match status" value="1"/>
</dbReference>
<dbReference type="InterPro" id="IPR023073">
    <property type="entry name" value="DnaE2"/>
</dbReference>
<dbReference type="Pfam" id="PF01336">
    <property type="entry name" value="tRNA_anti-codon"/>
    <property type="match status" value="1"/>
</dbReference>
<comment type="catalytic activity">
    <reaction evidence="12 13">
        <text>DNA(n) + a 2'-deoxyribonucleoside 5'-triphosphate = DNA(n+1) + diphosphate</text>
        <dbReference type="Rhea" id="RHEA:22508"/>
        <dbReference type="Rhea" id="RHEA-COMP:17339"/>
        <dbReference type="Rhea" id="RHEA-COMP:17340"/>
        <dbReference type="ChEBI" id="CHEBI:33019"/>
        <dbReference type="ChEBI" id="CHEBI:61560"/>
        <dbReference type="ChEBI" id="CHEBI:173112"/>
        <dbReference type="EC" id="2.7.7.7"/>
    </reaction>
</comment>
<dbReference type="InterPro" id="IPR004365">
    <property type="entry name" value="NA-bd_OB_tRNA"/>
</dbReference>
<dbReference type="GO" id="GO:0009432">
    <property type="term" value="P:SOS response"/>
    <property type="evidence" value="ECO:0007669"/>
    <property type="project" value="UniProtKB-ARBA"/>
</dbReference>
<accession>A0A0P0YVA2</accession>
<dbReference type="EMBL" id="LC066369">
    <property type="protein sequence ID" value="BAT25322.1"/>
    <property type="molecule type" value="Genomic_DNA"/>
</dbReference>
<dbReference type="HAMAP" id="MF_01902">
    <property type="entry name" value="DNApol_error_prone"/>
    <property type="match status" value="1"/>
</dbReference>
<dbReference type="Pfam" id="PF07733">
    <property type="entry name" value="DNA_pol3_alpha"/>
    <property type="match status" value="1"/>
</dbReference>
<proteinExistence type="inferred from homology"/>
<keyword evidence="11 13" id="KW-0234">DNA repair</keyword>
<dbReference type="InterPro" id="IPR011708">
    <property type="entry name" value="DNA_pol3_alpha_NTPase_dom"/>
</dbReference>
<evidence type="ECO:0000256" key="1">
    <source>
        <dbReference type="ARBA" id="ARBA00004496"/>
    </source>
</evidence>
<evidence type="ECO:0000256" key="2">
    <source>
        <dbReference type="ARBA" id="ARBA00007391"/>
    </source>
</evidence>
<dbReference type="PANTHER" id="PTHR32294:SF4">
    <property type="entry name" value="ERROR-PRONE DNA POLYMERASE"/>
    <property type="match status" value="1"/>
</dbReference>
<keyword evidence="7 13" id="KW-0548">Nucleotidyltransferase</keyword>
<protein>
    <recommendedName>
        <fullName evidence="4 13">Error-prone DNA polymerase</fullName>
        <ecNumber evidence="3 13">2.7.7.7</ecNumber>
    </recommendedName>
</protein>
<evidence type="ECO:0000256" key="10">
    <source>
        <dbReference type="ARBA" id="ARBA00022932"/>
    </source>
</evidence>
<feature type="domain" description="Polymerase/histidinol phosphatase N-terminal" evidence="15">
    <location>
        <begin position="20"/>
        <end position="87"/>
    </location>
</feature>
<dbReference type="Gene3D" id="1.10.150.870">
    <property type="match status" value="1"/>
</dbReference>
<evidence type="ECO:0000256" key="12">
    <source>
        <dbReference type="ARBA" id="ARBA00049244"/>
    </source>
</evidence>
<feature type="region of interest" description="Disordered" evidence="14">
    <location>
        <begin position="1127"/>
        <end position="1150"/>
    </location>
</feature>
<evidence type="ECO:0000256" key="14">
    <source>
        <dbReference type="SAM" id="MobiDB-lite"/>
    </source>
</evidence>
<keyword evidence="10 13" id="KW-0239">DNA-directed DNA polymerase</keyword>
<keyword evidence="6 13" id="KW-0808">Transferase</keyword>
<dbReference type="EC" id="2.7.7.7" evidence="3 13"/>
<dbReference type="InterPro" id="IPR004013">
    <property type="entry name" value="PHP_dom"/>
</dbReference>
<dbReference type="InterPro" id="IPR003141">
    <property type="entry name" value="Pol/His_phosphatase_N"/>
</dbReference>
<dbReference type="Pfam" id="PF02811">
    <property type="entry name" value="PHP"/>
    <property type="match status" value="1"/>
</dbReference>
<dbReference type="NCBIfam" id="NF004225">
    <property type="entry name" value="PRK05672.1"/>
    <property type="match status" value="1"/>
</dbReference>
<evidence type="ECO:0000256" key="11">
    <source>
        <dbReference type="ARBA" id="ARBA00023204"/>
    </source>
</evidence>
<keyword evidence="9 13" id="KW-0227">DNA damage</keyword>
<dbReference type="InterPro" id="IPR040982">
    <property type="entry name" value="DNA_pol3_finger"/>
</dbReference>
<dbReference type="SMART" id="SM00481">
    <property type="entry name" value="POLIIIAc"/>
    <property type="match status" value="1"/>
</dbReference>
<comment type="similarity">
    <text evidence="2 13">Belongs to the DNA polymerase type-C family. DnaE2 subfamily.</text>
</comment>
<dbReference type="InterPro" id="IPR029460">
    <property type="entry name" value="DNAPol_HHH"/>
</dbReference>
<gene>
    <name evidence="13" type="primary">dnaE2</name>
</gene>
<sequence>MMKDADKIAAAFRPMGEGFCEIGVQSSFSFLRGASSPQELVLTARMLGLGGMGLADRNSVAGVVRALQAARDCGFAFRPGVRLVFADDTPDILAYPEDREGWGNICRLISLGNLRADKGECHLELGDLLSWSGHCRFAMLCPQTLAGALWAGVADGSVQALVKLREAAPGRVWLAAAARQDGRDRRFLARASSLAARAGVPMLATNDVLYHVRERRMLADVVTAIRTHVPLSRAGLALARNAERHLRGTADMEFLFRDHPQAVVESRRFFAGLNFNLKTLQYEYPDEGLTLTRSPAAELRHLAYDGANRLFPAGIPHKVRHEIERELSIIEQKEYEPYFLTVHRIVMAARDMGILCQGRGSAANSTICYCLGITSVDPERGNLLFERFISLERDEPPDIDIDFEHEKRDDIINWIYETYGRDKAAIAATVISYRSRSAAREVGKAFGLSEDAVGALSASVWGTSHSALGAWEARAAGLSDADPTTANVLHFAHELAGFPRHLSQHVGGFVLTRGRVDETVPVLNTGDKNRIIVEWDKDDLEEIGILKIDILALGMLSCLQRGFAMLGAHYAEDFGGHAPLRLGVLPKEEESGPVWKMMERADTLGVFQIESRAQMSMLPKLKPKEFYDLVIQVAIVRPGPIQGDMVHPYLRRRMKLEDVNYQKPELKDVLGRTLGVPLFQEQAMQIAMVAANFSGSEADELRRAMATFKRTGKVQDFRDKMIGGMVENGYDAEFAARCFRQIEGFGEYGFPESHAASFAVLVYDSAWLKCYYPDVFAACLLNAQPMGFYAPAQIVRDAREHGVEVRPVCINASDWDNGLEEAAFDATRMARRNLDMAPHIRTRHAVRLGFRQVKGLSEKQMRHLVEVRRQRPFDSVRDVWLRTGFARAVVARLADADAFAALGLSRRDALWAAEALDAGGAAEHLPLFAVASTQDLHREPEANLPPMPPGEEVVNDYRFLSMSLKAHPISFLRGDMRALAVTPHSSLPDIRSGRRITVAGLVLIRQRPGSAKGVIFMTLEDETGISNVIVWPKVFETYRAVVLGGRFLKVRGRLQASHGVIHVVAEEIVDLTSMLARIARGGLEGARLLAPTDHVKSPLRNHRPDHRAPMPRSDEVAEAAAALGAALARADEVRRPDPGSHRGSRASARR</sequence>
<dbReference type="Pfam" id="PF14579">
    <property type="entry name" value="HHH_6"/>
    <property type="match status" value="1"/>
</dbReference>
<organism evidence="16">
    <name type="scientific">Aureimonas altamirensis</name>
    <dbReference type="NCBI Taxonomy" id="370622"/>
    <lineage>
        <taxon>Bacteria</taxon>
        <taxon>Pseudomonadati</taxon>
        <taxon>Pseudomonadota</taxon>
        <taxon>Alphaproteobacteria</taxon>
        <taxon>Hyphomicrobiales</taxon>
        <taxon>Aurantimonadaceae</taxon>
        <taxon>Aureimonas</taxon>
    </lineage>
</organism>
<dbReference type="Pfam" id="PF17657">
    <property type="entry name" value="DNA_pol3_finger"/>
    <property type="match status" value="1"/>
</dbReference>
<evidence type="ECO:0000256" key="7">
    <source>
        <dbReference type="ARBA" id="ARBA00022695"/>
    </source>
</evidence>
<evidence type="ECO:0000256" key="13">
    <source>
        <dbReference type="HAMAP-Rule" id="MF_01902"/>
    </source>
</evidence>
<dbReference type="GO" id="GO:0006260">
    <property type="term" value="P:DNA replication"/>
    <property type="evidence" value="ECO:0007669"/>
    <property type="project" value="UniProtKB-KW"/>
</dbReference>
<reference evidence="16" key="1">
    <citation type="journal article" date="2015" name="Proc. Natl. Acad. Sci. U.S.A.">
        <title>Bacterial clade with the ribosomal RNA operon on a small plasmid rather than the chromosome.</title>
        <authorList>
            <person name="Anda M."/>
            <person name="Ohtsubo Y."/>
            <person name="Okubo T."/>
            <person name="Sugawara M."/>
            <person name="Nagata Y."/>
            <person name="Tsuda M."/>
            <person name="Minamisawa K."/>
            <person name="Mitsui H."/>
        </authorList>
    </citation>
    <scope>NUCLEOTIDE SEQUENCE</scope>
    <source>
        <strain evidence="16">DSM 21988</strain>
    </source>
</reference>
<evidence type="ECO:0000256" key="6">
    <source>
        <dbReference type="ARBA" id="ARBA00022679"/>
    </source>
</evidence>
<feature type="region of interest" description="Disordered" evidence="14">
    <location>
        <begin position="1095"/>
        <end position="1115"/>
    </location>
</feature>
<dbReference type="FunFam" id="1.10.150.870:FF:000002">
    <property type="entry name" value="Error-prone DNA polymerase"/>
    <property type="match status" value="1"/>
</dbReference>
<evidence type="ECO:0000256" key="9">
    <source>
        <dbReference type="ARBA" id="ARBA00022763"/>
    </source>
</evidence>
<evidence type="ECO:0000256" key="8">
    <source>
        <dbReference type="ARBA" id="ARBA00022705"/>
    </source>
</evidence>
<feature type="compositionally biased region" description="Basic and acidic residues" evidence="14">
    <location>
        <begin position="1129"/>
        <end position="1140"/>
    </location>
</feature>
<dbReference type="GO" id="GO:0008408">
    <property type="term" value="F:3'-5' exonuclease activity"/>
    <property type="evidence" value="ECO:0007669"/>
    <property type="project" value="InterPro"/>
</dbReference>
<evidence type="ECO:0000256" key="5">
    <source>
        <dbReference type="ARBA" id="ARBA00022490"/>
    </source>
</evidence>
<dbReference type="GO" id="GO:0003887">
    <property type="term" value="F:DNA-directed DNA polymerase activity"/>
    <property type="evidence" value="ECO:0007669"/>
    <property type="project" value="UniProtKB-UniRule"/>
</dbReference>
<name>A0A0P0YVA2_9HYPH</name>
<dbReference type="InterPro" id="IPR004805">
    <property type="entry name" value="DnaE2/DnaE/PolC"/>
</dbReference>
<feature type="compositionally biased region" description="Basic and acidic residues" evidence="14">
    <location>
        <begin position="1106"/>
        <end position="1115"/>
    </location>
</feature>
<comment type="function">
    <text evidence="13">DNA polymerase involved in damage-induced mutagenesis and translesion synthesis (TLS). It is not the major replicative DNA polymerase.</text>
</comment>
<keyword evidence="5 13" id="KW-0963">Cytoplasm</keyword>